<dbReference type="AlphaFoldDB" id="A0A9D4IUR6"/>
<keyword evidence="2" id="KW-1185">Reference proteome</keyword>
<accession>A0A9D4IUR6</accession>
<dbReference type="Proteomes" id="UP000828390">
    <property type="component" value="Unassembled WGS sequence"/>
</dbReference>
<name>A0A9D4IUR6_DREPO</name>
<reference evidence="1" key="1">
    <citation type="journal article" date="2019" name="bioRxiv">
        <title>The Genome of the Zebra Mussel, Dreissena polymorpha: A Resource for Invasive Species Research.</title>
        <authorList>
            <person name="McCartney M.A."/>
            <person name="Auch B."/>
            <person name="Kono T."/>
            <person name="Mallez S."/>
            <person name="Zhang Y."/>
            <person name="Obille A."/>
            <person name="Becker A."/>
            <person name="Abrahante J.E."/>
            <person name="Garbe J."/>
            <person name="Badalamenti J.P."/>
            <person name="Herman A."/>
            <person name="Mangelson H."/>
            <person name="Liachko I."/>
            <person name="Sullivan S."/>
            <person name="Sone E.D."/>
            <person name="Koren S."/>
            <person name="Silverstein K.A.T."/>
            <person name="Beckman K.B."/>
            <person name="Gohl D.M."/>
        </authorList>
    </citation>
    <scope>NUCLEOTIDE SEQUENCE</scope>
    <source>
        <strain evidence="1">Duluth1</strain>
        <tissue evidence="1">Whole animal</tissue>
    </source>
</reference>
<protein>
    <submittedName>
        <fullName evidence="1">Uncharacterized protein</fullName>
    </submittedName>
</protein>
<evidence type="ECO:0000313" key="2">
    <source>
        <dbReference type="Proteomes" id="UP000828390"/>
    </source>
</evidence>
<dbReference type="EMBL" id="JAIWYP010000008">
    <property type="protein sequence ID" value="KAH3788961.1"/>
    <property type="molecule type" value="Genomic_DNA"/>
</dbReference>
<organism evidence="1 2">
    <name type="scientific">Dreissena polymorpha</name>
    <name type="common">Zebra mussel</name>
    <name type="synonym">Mytilus polymorpha</name>
    <dbReference type="NCBI Taxonomy" id="45954"/>
    <lineage>
        <taxon>Eukaryota</taxon>
        <taxon>Metazoa</taxon>
        <taxon>Spiralia</taxon>
        <taxon>Lophotrochozoa</taxon>
        <taxon>Mollusca</taxon>
        <taxon>Bivalvia</taxon>
        <taxon>Autobranchia</taxon>
        <taxon>Heteroconchia</taxon>
        <taxon>Euheterodonta</taxon>
        <taxon>Imparidentia</taxon>
        <taxon>Neoheterodontei</taxon>
        <taxon>Myida</taxon>
        <taxon>Dreissenoidea</taxon>
        <taxon>Dreissenidae</taxon>
        <taxon>Dreissena</taxon>
    </lineage>
</organism>
<proteinExistence type="predicted"/>
<reference evidence="1" key="2">
    <citation type="submission" date="2020-11" db="EMBL/GenBank/DDBJ databases">
        <authorList>
            <person name="McCartney M.A."/>
            <person name="Auch B."/>
            <person name="Kono T."/>
            <person name="Mallez S."/>
            <person name="Becker A."/>
            <person name="Gohl D.M."/>
            <person name="Silverstein K.A.T."/>
            <person name="Koren S."/>
            <person name="Bechman K.B."/>
            <person name="Herman A."/>
            <person name="Abrahante J.E."/>
            <person name="Garbe J."/>
        </authorList>
    </citation>
    <scope>NUCLEOTIDE SEQUENCE</scope>
    <source>
        <strain evidence="1">Duluth1</strain>
        <tissue evidence="1">Whole animal</tissue>
    </source>
</reference>
<gene>
    <name evidence="1" type="ORF">DPMN_167127</name>
</gene>
<comment type="caution">
    <text evidence="1">The sequence shown here is derived from an EMBL/GenBank/DDBJ whole genome shotgun (WGS) entry which is preliminary data.</text>
</comment>
<sequence>MFVDACFHGQIFSCEAGSTGTIKRSDRGYHLSRQEITESGTYSKEDKKTKNCFSTKGKLTLIVLYV</sequence>
<evidence type="ECO:0000313" key="1">
    <source>
        <dbReference type="EMBL" id="KAH3788961.1"/>
    </source>
</evidence>